<name>A0A6I2MAQ6_9BACI</name>
<keyword evidence="3" id="KW-1185">Reference proteome</keyword>
<gene>
    <name evidence="2" type="ORF">GJU41_10570</name>
</gene>
<comment type="caution">
    <text evidence="2">The sequence shown here is derived from an EMBL/GenBank/DDBJ whole genome shotgun (WGS) entry which is preliminary data.</text>
</comment>
<dbReference type="Proteomes" id="UP000441585">
    <property type="component" value="Unassembled WGS sequence"/>
</dbReference>
<evidence type="ECO:0000313" key="3">
    <source>
        <dbReference type="Proteomes" id="UP000441585"/>
    </source>
</evidence>
<evidence type="ECO:0000313" key="2">
    <source>
        <dbReference type="EMBL" id="MRX54417.1"/>
    </source>
</evidence>
<feature type="region of interest" description="Disordered" evidence="1">
    <location>
        <begin position="1"/>
        <end position="29"/>
    </location>
</feature>
<dbReference type="EMBL" id="WKKF01000002">
    <property type="protein sequence ID" value="MRX54417.1"/>
    <property type="molecule type" value="Genomic_DNA"/>
</dbReference>
<organism evidence="2 3">
    <name type="scientific">Metabacillus idriensis</name>
    <dbReference type="NCBI Taxonomy" id="324768"/>
    <lineage>
        <taxon>Bacteria</taxon>
        <taxon>Bacillati</taxon>
        <taxon>Bacillota</taxon>
        <taxon>Bacilli</taxon>
        <taxon>Bacillales</taxon>
        <taxon>Bacillaceae</taxon>
        <taxon>Metabacillus</taxon>
    </lineage>
</organism>
<accession>A0A6I2MAQ6</accession>
<dbReference type="AlphaFoldDB" id="A0A6I2MAQ6"/>
<reference evidence="2 3" key="1">
    <citation type="submission" date="2019-11" db="EMBL/GenBank/DDBJ databases">
        <title>Bacillus idriensis genome.</title>
        <authorList>
            <person name="Konopka E.N."/>
            <person name="Newman J.D."/>
        </authorList>
    </citation>
    <scope>NUCLEOTIDE SEQUENCE [LARGE SCALE GENOMIC DNA]</scope>
    <source>
        <strain evidence="2 3">DSM 19097</strain>
    </source>
</reference>
<evidence type="ECO:0000256" key="1">
    <source>
        <dbReference type="SAM" id="MobiDB-lite"/>
    </source>
</evidence>
<sequence>MIRQGILDKEQKRKRLGQIRQADKNPTEKSGFVFFGGFVLTEDLGAGAGRR</sequence>
<proteinExistence type="predicted"/>
<protein>
    <submittedName>
        <fullName evidence="2">Uncharacterized protein</fullName>
    </submittedName>
</protein>
<feature type="compositionally biased region" description="Basic and acidic residues" evidence="1">
    <location>
        <begin position="1"/>
        <end position="11"/>
    </location>
</feature>